<dbReference type="Pfam" id="PF00650">
    <property type="entry name" value="CRAL_TRIO"/>
    <property type="match status" value="1"/>
</dbReference>
<dbReference type="InterPro" id="IPR051026">
    <property type="entry name" value="PI/PC_transfer"/>
</dbReference>
<dbReference type="SUPFAM" id="SSF46938">
    <property type="entry name" value="CRAL/TRIO N-terminal domain"/>
    <property type="match status" value="1"/>
</dbReference>
<dbReference type="EMBL" id="JANBVO010000007">
    <property type="protein sequence ID" value="KAJ9150649.1"/>
    <property type="molecule type" value="Genomic_DNA"/>
</dbReference>
<feature type="compositionally biased region" description="Basic and acidic residues" evidence="1">
    <location>
        <begin position="455"/>
        <end position="470"/>
    </location>
</feature>
<protein>
    <submittedName>
        <fullName evidence="3">SEC14 cytosolic factor</fullName>
    </submittedName>
</protein>
<evidence type="ECO:0000259" key="2">
    <source>
        <dbReference type="PROSITE" id="PS50191"/>
    </source>
</evidence>
<dbReference type="Proteomes" id="UP001174694">
    <property type="component" value="Unassembled WGS sequence"/>
</dbReference>
<dbReference type="InterPro" id="IPR036865">
    <property type="entry name" value="CRAL-TRIO_dom_sf"/>
</dbReference>
<feature type="region of interest" description="Disordered" evidence="1">
    <location>
        <begin position="389"/>
        <end position="501"/>
    </location>
</feature>
<dbReference type="PANTHER" id="PTHR45657:SF3">
    <property type="entry name" value="TRANSPORTER, PUTATIVE (AFU_ORTHOLOGUE AFUA_5G09260)-RELATED"/>
    <property type="match status" value="1"/>
</dbReference>
<dbReference type="SUPFAM" id="SSF52087">
    <property type="entry name" value="CRAL/TRIO domain"/>
    <property type="match status" value="1"/>
</dbReference>
<dbReference type="InterPro" id="IPR036273">
    <property type="entry name" value="CRAL/TRIO_N_dom_sf"/>
</dbReference>
<keyword evidence="4" id="KW-1185">Reference proteome</keyword>
<evidence type="ECO:0000256" key="1">
    <source>
        <dbReference type="SAM" id="MobiDB-lite"/>
    </source>
</evidence>
<evidence type="ECO:0000313" key="3">
    <source>
        <dbReference type="EMBL" id="KAJ9150649.1"/>
    </source>
</evidence>
<reference evidence="3" key="1">
    <citation type="submission" date="2022-07" db="EMBL/GenBank/DDBJ databases">
        <title>Fungi with potential for degradation of polypropylene.</title>
        <authorList>
            <person name="Gostincar C."/>
        </authorList>
    </citation>
    <scope>NUCLEOTIDE SEQUENCE</scope>
    <source>
        <strain evidence="3">EXF-13308</strain>
    </source>
</reference>
<feature type="region of interest" description="Disordered" evidence="1">
    <location>
        <begin position="1"/>
        <end position="26"/>
    </location>
</feature>
<proteinExistence type="predicted"/>
<name>A0AA38VGZ8_9PEZI</name>
<dbReference type="AlphaFoldDB" id="A0AA38VGZ8"/>
<gene>
    <name evidence="3" type="ORF">NKR23_g3406</name>
</gene>
<dbReference type="InterPro" id="IPR001251">
    <property type="entry name" value="CRAL-TRIO_dom"/>
</dbReference>
<feature type="compositionally biased region" description="Polar residues" evidence="1">
    <location>
        <begin position="472"/>
        <end position="482"/>
    </location>
</feature>
<comment type="caution">
    <text evidence="3">The sequence shown here is derived from an EMBL/GenBank/DDBJ whole genome shotgun (WGS) entry which is preliminary data.</text>
</comment>
<dbReference type="SMART" id="SM01100">
    <property type="entry name" value="CRAL_TRIO_N"/>
    <property type="match status" value="1"/>
</dbReference>
<organism evidence="3 4">
    <name type="scientific">Pleurostoma richardsiae</name>
    <dbReference type="NCBI Taxonomy" id="41990"/>
    <lineage>
        <taxon>Eukaryota</taxon>
        <taxon>Fungi</taxon>
        <taxon>Dikarya</taxon>
        <taxon>Ascomycota</taxon>
        <taxon>Pezizomycotina</taxon>
        <taxon>Sordariomycetes</taxon>
        <taxon>Sordariomycetidae</taxon>
        <taxon>Calosphaeriales</taxon>
        <taxon>Pleurostomataceae</taxon>
        <taxon>Pleurostoma</taxon>
    </lineage>
</organism>
<evidence type="ECO:0000313" key="4">
    <source>
        <dbReference type="Proteomes" id="UP001174694"/>
    </source>
</evidence>
<dbReference type="CDD" id="cd00170">
    <property type="entry name" value="SEC14"/>
    <property type="match status" value="1"/>
</dbReference>
<dbReference type="PANTHER" id="PTHR45657">
    <property type="entry name" value="CRAL-TRIO DOMAIN-CONTAINING PROTEIN YKL091C-RELATED"/>
    <property type="match status" value="1"/>
</dbReference>
<dbReference type="SMART" id="SM00516">
    <property type="entry name" value="SEC14"/>
    <property type="match status" value="1"/>
</dbReference>
<feature type="compositionally biased region" description="Basic residues" evidence="1">
    <location>
        <begin position="12"/>
        <end position="23"/>
    </location>
</feature>
<dbReference type="Gene3D" id="1.10.8.20">
    <property type="entry name" value="N-terminal domain of phosphatidylinositol transfer protein sec14p"/>
    <property type="match status" value="1"/>
</dbReference>
<feature type="domain" description="CRAL-TRIO" evidence="2">
    <location>
        <begin position="119"/>
        <end position="312"/>
    </location>
</feature>
<accession>A0AA38VGZ8</accession>
<sequence length="501" mass="55328">MSPDAAAASGHGHGHHGHGHGHPASRVQSAGVEYGYPHGHIGHLTPDEEEAFKNFKIFLVEKGLYKPGPPPSHDDATLLRFLRARRWSVQDGYKQFKDTEDWRAANELSVLYDTIDVDAYEESRRLYPQWTGRRDKRGIPVYVFEIRGLDSKTIHNYERSTNETYSKAHTDGTTPPKLLRLFALYENLTRFVQPLCTELTDRDNARVPITLSTNIVDVSGVSLRQFWNLKGHMQAASQLATAHYPETLDRIFIIGAPMFFSTVWGWIKRWFDPITVSKIFILSHHEVKPVLTSFIDPANIPTQYGGELDFKWGDMPNLDPVIRGAVAWENGFDEFPKGPVYWRPIDGGARLECVAVGSVEQKERLVRVATIPVAFADEKVNGHAVHRMAEDEAAPAPAAAEQAAEQAAEEAPDGANGKLVEAKADIPEGPEPTGAEAPVVVDGVKEAEVPASSTGEKEEEKAEEKGKDVLVTETQGVQNLSITDEKKVETDTATNGQAVVA</sequence>
<feature type="compositionally biased region" description="Low complexity" evidence="1">
    <location>
        <begin position="394"/>
        <end position="406"/>
    </location>
</feature>
<feature type="compositionally biased region" description="Polar residues" evidence="1">
    <location>
        <begin position="491"/>
        <end position="501"/>
    </location>
</feature>
<dbReference type="Gene3D" id="3.40.525.10">
    <property type="entry name" value="CRAL-TRIO lipid binding domain"/>
    <property type="match status" value="1"/>
</dbReference>
<dbReference type="Pfam" id="PF03765">
    <property type="entry name" value="CRAL_TRIO_N"/>
    <property type="match status" value="1"/>
</dbReference>
<dbReference type="PROSITE" id="PS50191">
    <property type="entry name" value="CRAL_TRIO"/>
    <property type="match status" value="1"/>
</dbReference>
<dbReference type="InterPro" id="IPR011074">
    <property type="entry name" value="CRAL/TRIO_N_dom"/>
</dbReference>